<comment type="caution">
    <text evidence="6">The sequence shown here is derived from an EMBL/GenBank/DDBJ whole genome shotgun (WGS) entry which is preliminary data.</text>
</comment>
<dbReference type="Pfam" id="PF04405">
    <property type="entry name" value="ScdA_N"/>
    <property type="match status" value="1"/>
</dbReference>
<comment type="subcellular location">
    <subcellularLocation>
        <location evidence="1">Cytoplasm</location>
    </subcellularLocation>
</comment>
<proteinExistence type="predicted"/>
<dbReference type="PANTHER" id="PTHR36438">
    <property type="entry name" value="IRON-SULFUR CLUSTER REPAIR PROTEIN YTFE"/>
    <property type="match status" value="1"/>
</dbReference>
<keyword evidence="7" id="KW-1185">Reference proteome</keyword>
<sequence>MTASLAPATGFATRSVAEIAAALPGATAVFRRHKLDFCCGGGAALAEAAAARGADLPAVEAELAALVPDRAAAPEETAALIDLIETRYHATHRRELPELIRLARRVEAVHGDNPAAPRGLAALLETLAAEMEQHMQKEEQVLFPLMRRGGHPMIGQPIAMMRHEHDNHGENLRALEALTDGGLPPAGACNTWRALYTGAHKLTDDLMEHIHLVLLCHLLLGRIRCFCRQQGQRGRRWTRPTVRRRRMLAIECGTWRSGRTGTARLEAFG</sequence>
<dbReference type="GO" id="GO:0005737">
    <property type="term" value="C:cytoplasm"/>
    <property type="evidence" value="ECO:0007669"/>
    <property type="project" value="UniProtKB-SubCell"/>
</dbReference>
<dbReference type="InterPro" id="IPR012312">
    <property type="entry name" value="Hemerythrin-like"/>
</dbReference>
<keyword evidence="4" id="KW-0408">Iron</keyword>
<evidence type="ECO:0000256" key="1">
    <source>
        <dbReference type="ARBA" id="ARBA00004496"/>
    </source>
</evidence>
<accession>A0A9X1LBC8</accession>
<dbReference type="NCBIfam" id="TIGR03652">
    <property type="entry name" value="FeS_repair_RIC"/>
    <property type="match status" value="1"/>
</dbReference>
<name>A0A9X1LBC8_9PROT</name>
<gene>
    <name evidence="6" type="primary">ric</name>
    <name evidence="6" type="ORF">LHA35_15010</name>
</gene>
<dbReference type="EMBL" id="JAJAQI010000021">
    <property type="protein sequence ID" value="MCB4823043.1"/>
    <property type="molecule type" value="Genomic_DNA"/>
</dbReference>
<dbReference type="AlphaFoldDB" id="A0A9X1LBC8"/>
<evidence type="ECO:0000256" key="3">
    <source>
        <dbReference type="ARBA" id="ARBA00022723"/>
    </source>
</evidence>
<dbReference type="Proteomes" id="UP001139311">
    <property type="component" value="Unassembled WGS sequence"/>
</dbReference>
<keyword evidence="3" id="KW-0479">Metal-binding</keyword>
<dbReference type="InterPro" id="IPR019903">
    <property type="entry name" value="RIC_family"/>
</dbReference>
<dbReference type="GO" id="GO:0046872">
    <property type="term" value="F:metal ion binding"/>
    <property type="evidence" value="ECO:0007669"/>
    <property type="project" value="UniProtKB-KW"/>
</dbReference>
<evidence type="ECO:0000313" key="7">
    <source>
        <dbReference type="Proteomes" id="UP001139311"/>
    </source>
</evidence>
<evidence type="ECO:0000313" key="6">
    <source>
        <dbReference type="EMBL" id="MCB4823043.1"/>
    </source>
</evidence>
<reference evidence="6" key="1">
    <citation type="submission" date="2021-10" db="EMBL/GenBank/DDBJ databases">
        <title>Roseicella aerolatum sp. nov., isolated from aerosols of e-waste dismantling site.</title>
        <authorList>
            <person name="Qin T."/>
        </authorList>
    </citation>
    <scope>NUCLEOTIDE SEQUENCE</scope>
    <source>
        <strain evidence="6">GB24</strain>
    </source>
</reference>
<dbReference type="Gene3D" id="1.20.120.520">
    <property type="entry name" value="nmb1532 protein domain like"/>
    <property type="match status" value="1"/>
</dbReference>
<feature type="domain" description="Hemerythrin-like" evidence="5">
    <location>
        <begin position="87"/>
        <end position="211"/>
    </location>
</feature>
<dbReference type="PANTHER" id="PTHR36438:SF1">
    <property type="entry name" value="IRON-SULFUR CLUSTER REPAIR PROTEIN YTFE"/>
    <property type="match status" value="1"/>
</dbReference>
<organism evidence="6 7">
    <name type="scientific">Roseicella aerolata</name>
    <dbReference type="NCBI Taxonomy" id="2883479"/>
    <lineage>
        <taxon>Bacteria</taxon>
        <taxon>Pseudomonadati</taxon>
        <taxon>Pseudomonadota</taxon>
        <taxon>Alphaproteobacteria</taxon>
        <taxon>Acetobacterales</taxon>
        <taxon>Roseomonadaceae</taxon>
        <taxon>Roseicella</taxon>
    </lineage>
</organism>
<dbReference type="RefSeq" id="WP_226609232.1">
    <property type="nucleotide sequence ID" value="NZ_JAJAQI010000021.1"/>
</dbReference>
<protein>
    <submittedName>
        <fullName evidence="6">Iron-sulfur cluster repair di-iron protein</fullName>
    </submittedName>
</protein>
<evidence type="ECO:0000259" key="5">
    <source>
        <dbReference type="Pfam" id="PF01814"/>
    </source>
</evidence>
<keyword evidence="2" id="KW-0963">Cytoplasm</keyword>
<evidence type="ECO:0000256" key="4">
    <source>
        <dbReference type="ARBA" id="ARBA00023004"/>
    </source>
</evidence>
<dbReference type="Pfam" id="PF01814">
    <property type="entry name" value="Hemerythrin"/>
    <property type="match status" value="1"/>
</dbReference>
<evidence type="ECO:0000256" key="2">
    <source>
        <dbReference type="ARBA" id="ARBA00022490"/>
    </source>
</evidence>